<dbReference type="GO" id="GO:0005829">
    <property type="term" value="C:cytosol"/>
    <property type="evidence" value="ECO:0007669"/>
    <property type="project" value="TreeGrafter"/>
</dbReference>
<comment type="caution">
    <text evidence="8">The sequence shown here is derived from an EMBL/GenBank/DDBJ whole genome shotgun (WGS) entry which is preliminary data.</text>
</comment>
<dbReference type="PRINTS" id="PR00295">
    <property type="entry name" value="STEFINA"/>
</dbReference>
<evidence type="ECO:0000259" key="7">
    <source>
        <dbReference type="Pfam" id="PF00031"/>
    </source>
</evidence>
<dbReference type="PANTHER" id="PTHR11414:SF21">
    <property type="entry name" value="CYSTATIN 14A, TANDEM DUPLICATE 1-RELATED"/>
    <property type="match status" value="1"/>
</dbReference>
<evidence type="ECO:0000256" key="4">
    <source>
        <dbReference type="ARBA" id="ARBA00022690"/>
    </source>
</evidence>
<dbReference type="Pfam" id="PF00031">
    <property type="entry name" value="Cystatin"/>
    <property type="match status" value="1"/>
</dbReference>
<dbReference type="Proteomes" id="UP000663879">
    <property type="component" value="Unassembled WGS sequence"/>
</dbReference>
<sequence length="99" mass="10885">MMTCGGLGQAQPVNEDIHDLVKQVKSQLATHAPGHENQDLEPISFRSQIVNGVNYFIKCKSGDQHVHLKVHKPLPHTQEGPTLTGVQTGKSDQDEVAFF</sequence>
<dbReference type="CDD" id="cd00042">
    <property type="entry name" value="CY"/>
    <property type="match status" value="1"/>
</dbReference>
<evidence type="ECO:0000256" key="1">
    <source>
        <dbReference type="ARBA" id="ARBA00004496"/>
    </source>
</evidence>
<evidence type="ECO:0000313" key="9">
    <source>
        <dbReference type="Proteomes" id="UP000663879"/>
    </source>
</evidence>
<dbReference type="InterPro" id="IPR046350">
    <property type="entry name" value="Cystatin_sf"/>
</dbReference>
<protein>
    <recommendedName>
        <fullName evidence="7">Cystatin domain-containing protein</fullName>
    </recommendedName>
</protein>
<keyword evidence="5" id="KW-0789">Thiol protease inhibitor</keyword>
<proteinExistence type="inferred from homology"/>
<keyword evidence="4" id="KW-0646">Protease inhibitor</keyword>
<reference evidence="8" key="1">
    <citation type="submission" date="2021-02" db="EMBL/GenBank/DDBJ databases">
        <authorList>
            <person name="Nowell W R."/>
        </authorList>
    </citation>
    <scope>NUCLEOTIDE SEQUENCE</scope>
    <source>
        <strain evidence="8">Ploen Becks lab</strain>
    </source>
</reference>
<comment type="subcellular location">
    <subcellularLocation>
        <location evidence="1">Cytoplasm</location>
    </subcellularLocation>
</comment>
<evidence type="ECO:0000256" key="5">
    <source>
        <dbReference type="ARBA" id="ARBA00022704"/>
    </source>
</evidence>
<dbReference type="InterPro" id="IPR000010">
    <property type="entry name" value="Cystatin_dom"/>
</dbReference>
<dbReference type="Gene3D" id="3.10.450.10">
    <property type="match status" value="1"/>
</dbReference>
<keyword evidence="9" id="KW-1185">Reference proteome</keyword>
<dbReference type="AlphaFoldDB" id="A0A814BAI6"/>
<accession>A0A814BAI6</accession>
<evidence type="ECO:0000256" key="6">
    <source>
        <dbReference type="SAM" id="MobiDB-lite"/>
    </source>
</evidence>
<dbReference type="FunFam" id="3.10.450.10:FF:000001">
    <property type="entry name" value="Cystatin-A"/>
    <property type="match status" value="1"/>
</dbReference>
<evidence type="ECO:0000256" key="3">
    <source>
        <dbReference type="ARBA" id="ARBA00022490"/>
    </source>
</evidence>
<dbReference type="OrthoDB" id="2429551at2759"/>
<evidence type="ECO:0000256" key="2">
    <source>
        <dbReference type="ARBA" id="ARBA00009403"/>
    </source>
</evidence>
<dbReference type="PANTHER" id="PTHR11414">
    <property type="entry name" value="CYSTATIN FAMILY MEMBER"/>
    <property type="match status" value="1"/>
</dbReference>
<organism evidence="8 9">
    <name type="scientific">Brachionus calyciflorus</name>
    <dbReference type="NCBI Taxonomy" id="104777"/>
    <lineage>
        <taxon>Eukaryota</taxon>
        <taxon>Metazoa</taxon>
        <taxon>Spiralia</taxon>
        <taxon>Gnathifera</taxon>
        <taxon>Rotifera</taxon>
        <taxon>Eurotatoria</taxon>
        <taxon>Monogononta</taxon>
        <taxon>Pseudotrocha</taxon>
        <taxon>Ploima</taxon>
        <taxon>Brachionidae</taxon>
        <taxon>Brachionus</taxon>
    </lineage>
</organism>
<keyword evidence="3" id="KW-0963">Cytoplasm</keyword>
<feature type="domain" description="Cystatin" evidence="7">
    <location>
        <begin position="5"/>
        <end position="90"/>
    </location>
</feature>
<dbReference type="SUPFAM" id="SSF54403">
    <property type="entry name" value="Cystatin/monellin"/>
    <property type="match status" value="1"/>
</dbReference>
<dbReference type="InterPro" id="IPR001713">
    <property type="entry name" value="Prot_inh_stefin"/>
</dbReference>
<feature type="region of interest" description="Disordered" evidence="6">
    <location>
        <begin position="74"/>
        <end position="99"/>
    </location>
</feature>
<dbReference type="GO" id="GO:0004869">
    <property type="term" value="F:cysteine-type endopeptidase inhibitor activity"/>
    <property type="evidence" value="ECO:0007669"/>
    <property type="project" value="UniProtKB-KW"/>
</dbReference>
<name>A0A814BAI6_9BILA</name>
<feature type="compositionally biased region" description="Polar residues" evidence="6">
    <location>
        <begin position="79"/>
        <end position="90"/>
    </location>
</feature>
<comment type="similarity">
    <text evidence="2">Belongs to the cystatin family.</text>
</comment>
<evidence type="ECO:0000313" key="8">
    <source>
        <dbReference type="EMBL" id="CAF0926535.1"/>
    </source>
</evidence>
<dbReference type="EMBL" id="CAJNOC010002328">
    <property type="protein sequence ID" value="CAF0926535.1"/>
    <property type="molecule type" value="Genomic_DNA"/>
</dbReference>
<gene>
    <name evidence="8" type="ORF">OXX778_LOCUS12671</name>
</gene>